<feature type="compositionally biased region" description="Basic residues" evidence="1">
    <location>
        <begin position="341"/>
        <end position="360"/>
    </location>
</feature>
<feature type="region of interest" description="Disordered" evidence="1">
    <location>
        <begin position="1"/>
        <end position="372"/>
    </location>
</feature>
<dbReference type="EMBL" id="KN831770">
    <property type="protein sequence ID" value="KIM46695.1"/>
    <property type="molecule type" value="Genomic_DNA"/>
</dbReference>
<feature type="compositionally biased region" description="Low complexity" evidence="1">
    <location>
        <begin position="12"/>
        <end position="28"/>
    </location>
</feature>
<keyword evidence="3" id="KW-1185">Reference proteome</keyword>
<accession>A0A0C3CD48</accession>
<evidence type="ECO:0000313" key="3">
    <source>
        <dbReference type="Proteomes" id="UP000053424"/>
    </source>
</evidence>
<feature type="compositionally biased region" description="Low complexity" evidence="1">
    <location>
        <begin position="308"/>
        <end position="327"/>
    </location>
</feature>
<evidence type="ECO:0000313" key="2">
    <source>
        <dbReference type="EMBL" id="KIM46695.1"/>
    </source>
</evidence>
<sequence length="372" mass="41060">MTTPSVHPYSLRARTGKAAAKKGPTDAASTSDKDIPNPTGALSTGRTTRRRYSDVVSGHESPELQGGPVVINKSGDEGSTFKDLDRIDKGNESDEPSLSPDQNLNRWVHDNPNLKLVFKKANLARKDKPEDPNEDEYPNREEDTRLQDPVVEAEKQLTTAQKERIERRYRNVARKQLRSTSPASRGEGPSKSKGKGADPANWGNAGLDEEELDPEVQQAALDSLKQSLHTRKAERTSRDEQRGKKTVRHVSDSVRGGPASQTPAPSHHWTLPNTRKGDIQPINQIPANSYIGQTLKNIHRLGTRNQRSGNDPSSSSSSDSSDSSSEPNDSDDDVSADQKKSLARRRRSRSKGKRRSKRLPKSGLKPIPPERI</sequence>
<dbReference type="HOGENOM" id="CLU_744056_0_0_1"/>
<dbReference type="OrthoDB" id="3032433at2759"/>
<dbReference type="Proteomes" id="UP000053424">
    <property type="component" value="Unassembled WGS sequence"/>
</dbReference>
<protein>
    <submittedName>
        <fullName evidence="2">Uncharacterized protein</fullName>
    </submittedName>
</protein>
<evidence type="ECO:0000256" key="1">
    <source>
        <dbReference type="SAM" id="MobiDB-lite"/>
    </source>
</evidence>
<feature type="compositionally biased region" description="Basic and acidic residues" evidence="1">
    <location>
        <begin position="231"/>
        <end position="243"/>
    </location>
</feature>
<reference evidence="3" key="2">
    <citation type="submission" date="2015-01" db="EMBL/GenBank/DDBJ databases">
        <title>Evolutionary Origins and Diversification of the Mycorrhizal Mutualists.</title>
        <authorList>
            <consortium name="DOE Joint Genome Institute"/>
            <consortium name="Mycorrhizal Genomics Consortium"/>
            <person name="Kohler A."/>
            <person name="Kuo A."/>
            <person name="Nagy L.G."/>
            <person name="Floudas D."/>
            <person name="Copeland A."/>
            <person name="Barry K.W."/>
            <person name="Cichocki N."/>
            <person name="Veneault-Fourrey C."/>
            <person name="LaButti K."/>
            <person name="Lindquist E.A."/>
            <person name="Lipzen A."/>
            <person name="Lundell T."/>
            <person name="Morin E."/>
            <person name="Murat C."/>
            <person name="Riley R."/>
            <person name="Ohm R."/>
            <person name="Sun H."/>
            <person name="Tunlid A."/>
            <person name="Henrissat B."/>
            <person name="Grigoriev I.V."/>
            <person name="Hibbett D.S."/>
            <person name="Martin F."/>
        </authorList>
    </citation>
    <scope>NUCLEOTIDE SEQUENCE [LARGE SCALE GENOMIC DNA]</scope>
    <source>
        <strain evidence="3">h7</strain>
    </source>
</reference>
<reference evidence="2 3" key="1">
    <citation type="submission" date="2014-04" db="EMBL/GenBank/DDBJ databases">
        <authorList>
            <consortium name="DOE Joint Genome Institute"/>
            <person name="Kuo A."/>
            <person name="Gay G."/>
            <person name="Dore J."/>
            <person name="Kohler A."/>
            <person name="Nagy L.G."/>
            <person name="Floudas D."/>
            <person name="Copeland A."/>
            <person name="Barry K.W."/>
            <person name="Cichocki N."/>
            <person name="Veneault-Fourrey C."/>
            <person name="LaButti K."/>
            <person name="Lindquist E.A."/>
            <person name="Lipzen A."/>
            <person name="Lundell T."/>
            <person name="Morin E."/>
            <person name="Murat C."/>
            <person name="Sun H."/>
            <person name="Tunlid A."/>
            <person name="Henrissat B."/>
            <person name="Grigoriev I.V."/>
            <person name="Hibbett D.S."/>
            <person name="Martin F."/>
            <person name="Nordberg H.P."/>
            <person name="Cantor M.N."/>
            <person name="Hua S.X."/>
        </authorList>
    </citation>
    <scope>NUCLEOTIDE SEQUENCE [LARGE SCALE GENOMIC DNA]</scope>
    <source>
        <strain evidence="3">h7</strain>
    </source>
</reference>
<dbReference type="AlphaFoldDB" id="A0A0C3CD48"/>
<feature type="compositionally biased region" description="Basic and acidic residues" evidence="1">
    <location>
        <begin position="124"/>
        <end position="146"/>
    </location>
</feature>
<proteinExistence type="predicted"/>
<feature type="compositionally biased region" description="Polar residues" evidence="1">
    <location>
        <begin position="281"/>
        <end position="296"/>
    </location>
</feature>
<organism evidence="2 3">
    <name type="scientific">Hebeloma cylindrosporum</name>
    <dbReference type="NCBI Taxonomy" id="76867"/>
    <lineage>
        <taxon>Eukaryota</taxon>
        <taxon>Fungi</taxon>
        <taxon>Dikarya</taxon>
        <taxon>Basidiomycota</taxon>
        <taxon>Agaricomycotina</taxon>
        <taxon>Agaricomycetes</taxon>
        <taxon>Agaricomycetidae</taxon>
        <taxon>Agaricales</taxon>
        <taxon>Agaricineae</taxon>
        <taxon>Hymenogastraceae</taxon>
        <taxon>Hebeloma</taxon>
    </lineage>
</organism>
<name>A0A0C3CD48_HEBCY</name>
<gene>
    <name evidence="2" type="ORF">M413DRAFT_23065</name>
</gene>
<feature type="compositionally biased region" description="Basic and acidic residues" evidence="1">
    <location>
        <begin position="74"/>
        <end position="92"/>
    </location>
</feature>